<dbReference type="AlphaFoldDB" id="A0A6G1IH54"/>
<organism evidence="3 4">
    <name type="scientific">Lentithecium fluviatile CBS 122367</name>
    <dbReference type="NCBI Taxonomy" id="1168545"/>
    <lineage>
        <taxon>Eukaryota</taxon>
        <taxon>Fungi</taxon>
        <taxon>Dikarya</taxon>
        <taxon>Ascomycota</taxon>
        <taxon>Pezizomycotina</taxon>
        <taxon>Dothideomycetes</taxon>
        <taxon>Pleosporomycetidae</taxon>
        <taxon>Pleosporales</taxon>
        <taxon>Massarineae</taxon>
        <taxon>Lentitheciaceae</taxon>
        <taxon>Lentithecium</taxon>
    </lineage>
</organism>
<gene>
    <name evidence="3" type="ORF">K458DRAFT_396013</name>
</gene>
<name>A0A6G1IH54_9PLEO</name>
<feature type="region of interest" description="Disordered" evidence="1">
    <location>
        <begin position="1"/>
        <end position="22"/>
    </location>
</feature>
<protein>
    <submittedName>
        <fullName evidence="3">Uncharacterized protein</fullName>
    </submittedName>
</protein>
<dbReference type="Proteomes" id="UP000799291">
    <property type="component" value="Unassembled WGS sequence"/>
</dbReference>
<sequence length="437" mass="48853">MPLNSFYDTHRTKSGSVDEGTTQHSVASCHRLLSTHFHLQPKLAKISHYSFRSYASVTHDNMFTDRASRLERHILTYSLTIIASFLVLLMVVWHISTTHLIDDYGMPEDWEQEFFKKQFAGGKATLWGMLFAVVLIDCMLALLALDYYHGCRYDRGKGENVPMPGAVKAEISKRNAKALESASPTSYNSNRRRRCSSINAPTSERTMTPTRPQPRPEILPATPPHTYHPLHSRRLRPSERFLVQTAYDALIMGLLATHIANFFASFPSNMRACHYRRKSLLAVTDPLHTKLTIEQRCYRINIDIHVAGGFDVALCAVLLALHMWHFGDRIYGVCKSTVDGALGSCVSSDDEDVVPAMRTIGRSLPNAQLMGFTGPQNARAFSTSVDEESKMAIDMGIKPRDWNIEKSGDREATSRVASGDSSAEGGWSEALLECLVP</sequence>
<feature type="transmembrane region" description="Helical" evidence="2">
    <location>
        <begin position="74"/>
        <end position="96"/>
    </location>
</feature>
<feature type="compositionally biased region" description="Pro residues" evidence="1">
    <location>
        <begin position="211"/>
        <end position="223"/>
    </location>
</feature>
<keyword evidence="2" id="KW-0472">Membrane</keyword>
<evidence type="ECO:0000313" key="4">
    <source>
        <dbReference type="Proteomes" id="UP000799291"/>
    </source>
</evidence>
<proteinExistence type="predicted"/>
<evidence type="ECO:0000256" key="2">
    <source>
        <dbReference type="SAM" id="Phobius"/>
    </source>
</evidence>
<keyword evidence="4" id="KW-1185">Reference proteome</keyword>
<accession>A0A6G1IH54</accession>
<feature type="region of interest" description="Disordered" evidence="1">
    <location>
        <begin position="177"/>
        <end position="223"/>
    </location>
</feature>
<dbReference type="EMBL" id="MU005623">
    <property type="protein sequence ID" value="KAF2677313.1"/>
    <property type="molecule type" value="Genomic_DNA"/>
</dbReference>
<evidence type="ECO:0000313" key="3">
    <source>
        <dbReference type="EMBL" id="KAF2677313.1"/>
    </source>
</evidence>
<feature type="transmembrane region" description="Helical" evidence="2">
    <location>
        <begin position="124"/>
        <end position="145"/>
    </location>
</feature>
<evidence type="ECO:0000256" key="1">
    <source>
        <dbReference type="SAM" id="MobiDB-lite"/>
    </source>
</evidence>
<dbReference type="OrthoDB" id="3800069at2759"/>
<keyword evidence="2" id="KW-0812">Transmembrane</keyword>
<reference evidence="3" key="1">
    <citation type="journal article" date="2020" name="Stud. Mycol.">
        <title>101 Dothideomycetes genomes: a test case for predicting lifestyles and emergence of pathogens.</title>
        <authorList>
            <person name="Haridas S."/>
            <person name="Albert R."/>
            <person name="Binder M."/>
            <person name="Bloem J."/>
            <person name="Labutti K."/>
            <person name="Salamov A."/>
            <person name="Andreopoulos B."/>
            <person name="Baker S."/>
            <person name="Barry K."/>
            <person name="Bills G."/>
            <person name="Bluhm B."/>
            <person name="Cannon C."/>
            <person name="Castanera R."/>
            <person name="Culley D."/>
            <person name="Daum C."/>
            <person name="Ezra D."/>
            <person name="Gonzalez J."/>
            <person name="Henrissat B."/>
            <person name="Kuo A."/>
            <person name="Liang C."/>
            <person name="Lipzen A."/>
            <person name="Lutzoni F."/>
            <person name="Magnuson J."/>
            <person name="Mondo S."/>
            <person name="Nolan M."/>
            <person name="Ohm R."/>
            <person name="Pangilinan J."/>
            <person name="Park H.-J."/>
            <person name="Ramirez L."/>
            <person name="Alfaro M."/>
            <person name="Sun H."/>
            <person name="Tritt A."/>
            <person name="Yoshinaga Y."/>
            <person name="Zwiers L.-H."/>
            <person name="Turgeon B."/>
            <person name="Goodwin S."/>
            <person name="Spatafora J."/>
            <person name="Crous P."/>
            <person name="Grigoriev I."/>
        </authorList>
    </citation>
    <scope>NUCLEOTIDE SEQUENCE</scope>
    <source>
        <strain evidence="3">CBS 122367</strain>
    </source>
</reference>
<keyword evidence="2" id="KW-1133">Transmembrane helix</keyword>